<dbReference type="SUPFAM" id="SSF48264">
    <property type="entry name" value="Cytochrome P450"/>
    <property type="match status" value="1"/>
</dbReference>
<accession>D1GLV3</accession>
<keyword evidence="4 7" id="KW-0560">Oxidoreductase</keyword>
<keyword evidence="2 7" id="KW-0349">Heme</keyword>
<keyword evidence="5 7" id="KW-0408">Iron</keyword>
<sequence>MSENPVRSRLRQLDAAFMQDPHSLYAELHGDGPAHQVVLPPDLPVCGGLPVWVVTGYDAVRAALTDPRLSTDLRRTDPLFAQNAPDSDKRGAFSASLATHMLHSDPPDHTRLRRLVNSVFTTRAVERFRPDIERLTHQLLDGLPDEGVVDLLDRFAFPLPIAVICLLLGIPPGEEAAFSTWSRALVAGGTSEAAAAASAELTGYLRDLIERKRRAPSGDVLSTLVAARDDEDRLSETELLSMTFLLLVAGHETTVNTLGNGVFHLMADRDQWEKLLADRSLLPTAVEEFLRIEGPLKHATFRCATECVRIGDVDIPAGDFVLLSLASANRDPRRFTRPHDLDVSRATGGHLAFGHGIHHCLGAPLARLEARIAFDALLQRFPGMELAVAPGELRWRSSTLIRGLRTLPVRLHRA</sequence>
<evidence type="ECO:0000256" key="4">
    <source>
        <dbReference type="ARBA" id="ARBA00023002"/>
    </source>
</evidence>
<evidence type="ECO:0000256" key="7">
    <source>
        <dbReference type="RuleBase" id="RU000461"/>
    </source>
</evidence>
<dbReference type="FunFam" id="1.10.630.10:FF:000018">
    <property type="entry name" value="Cytochrome P450 monooxygenase"/>
    <property type="match status" value="1"/>
</dbReference>
<evidence type="ECO:0000313" key="8">
    <source>
        <dbReference type="EMBL" id="CBA11578.1"/>
    </source>
</evidence>
<dbReference type="InterPro" id="IPR002397">
    <property type="entry name" value="Cyt_P450_B"/>
</dbReference>
<reference evidence="8" key="1">
    <citation type="journal article" date="2009" name="Chem. Biol.">
        <title>Deciphering biosynthesis of the RNA polymerase inhibitor streptolydigin and generation of glycosylated derivatives.</title>
        <authorList>
            <person name="Olano C."/>
            <person name="Gomez C."/>
            <person name="Perez M."/>
            <person name="Palomino M."/>
            <person name="Pineda-Lucena A."/>
            <person name="Carbajo R.J."/>
            <person name="Brana A.F."/>
            <person name="Mendez C."/>
            <person name="Salas J.A."/>
        </authorList>
    </citation>
    <scope>NUCLEOTIDE SEQUENCE</scope>
    <source>
        <strain evidence="8">NRRL 2433</strain>
    </source>
</reference>
<dbReference type="PANTHER" id="PTHR46696:SF1">
    <property type="entry name" value="CYTOCHROME P450 YJIB-RELATED"/>
    <property type="match status" value="1"/>
</dbReference>
<dbReference type="PRINTS" id="PR00385">
    <property type="entry name" value="P450"/>
</dbReference>
<keyword evidence="3 7" id="KW-0479">Metal-binding</keyword>
<evidence type="ECO:0000256" key="3">
    <source>
        <dbReference type="ARBA" id="ARBA00022723"/>
    </source>
</evidence>
<dbReference type="EMBL" id="FN433113">
    <property type="protein sequence ID" value="CBA11578.1"/>
    <property type="molecule type" value="Genomic_DNA"/>
</dbReference>
<dbReference type="InterPro" id="IPR017972">
    <property type="entry name" value="Cyt_P450_CS"/>
</dbReference>
<comment type="similarity">
    <text evidence="1 7">Belongs to the cytochrome P450 family.</text>
</comment>
<evidence type="ECO:0000256" key="1">
    <source>
        <dbReference type="ARBA" id="ARBA00010617"/>
    </source>
</evidence>
<dbReference type="GO" id="GO:0016705">
    <property type="term" value="F:oxidoreductase activity, acting on paired donors, with incorporation or reduction of molecular oxygen"/>
    <property type="evidence" value="ECO:0007669"/>
    <property type="project" value="InterPro"/>
</dbReference>
<dbReference type="Gene3D" id="1.10.630.10">
    <property type="entry name" value="Cytochrome P450"/>
    <property type="match status" value="1"/>
</dbReference>
<evidence type="ECO:0000256" key="2">
    <source>
        <dbReference type="ARBA" id="ARBA00022617"/>
    </source>
</evidence>
<evidence type="ECO:0000256" key="5">
    <source>
        <dbReference type="ARBA" id="ARBA00023004"/>
    </source>
</evidence>
<dbReference type="GO" id="GO:0004497">
    <property type="term" value="F:monooxygenase activity"/>
    <property type="evidence" value="ECO:0007669"/>
    <property type="project" value="UniProtKB-KW"/>
</dbReference>
<dbReference type="Pfam" id="PF00067">
    <property type="entry name" value="p450"/>
    <property type="match status" value="1"/>
</dbReference>
<protein>
    <submittedName>
        <fullName evidence="8">Cytochrome P450</fullName>
    </submittedName>
</protein>
<name>D1GLV3_9ACTN</name>
<evidence type="ECO:0000256" key="6">
    <source>
        <dbReference type="ARBA" id="ARBA00023033"/>
    </source>
</evidence>
<gene>
    <name evidence="8" type="primary">slgO1</name>
</gene>
<dbReference type="AlphaFoldDB" id="D1GLV3"/>
<dbReference type="RefSeq" id="WP_033271181.1">
    <property type="nucleotide sequence ID" value="NZ_CP086217.1"/>
</dbReference>
<dbReference type="GO" id="GO:0005506">
    <property type="term" value="F:iron ion binding"/>
    <property type="evidence" value="ECO:0007669"/>
    <property type="project" value="InterPro"/>
</dbReference>
<dbReference type="PROSITE" id="PS00086">
    <property type="entry name" value="CYTOCHROME_P450"/>
    <property type="match status" value="1"/>
</dbReference>
<dbReference type="GO" id="GO:0020037">
    <property type="term" value="F:heme binding"/>
    <property type="evidence" value="ECO:0007669"/>
    <property type="project" value="InterPro"/>
</dbReference>
<keyword evidence="6 7" id="KW-0503">Monooxygenase</keyword>
<dbReference type="PANTHER" id="PTHR46696">
    <property type="entry name" value="P450, PUTATIVE (EUROFUNG)-RELATED"/>
    <property type="match status" value="1"/>
</dbReference>
<dbReference type="InterPro" id="IPR001128">
    <property type="entry name" value="Cyt_P450"/>
</dbReference>
<dbReference type="CDD" id="cd11029">
    <property type="entry name" value="CYP107-like"/>
    <property type="match status" value="1"/>
</dbReference>
<proteinExistence type="inferred from homology"/>
<organism evidence="8">
    <name type="scientific">Streptomyces lydicus</name>
    <dbReference type="NCBI Taxonomy" id="47763"/>
    <lineage>
        <taxon>Bacteria</taxon>
        <taxon>Bacillati</taxon>
        <taxon>Actinomycetota</taxon>
        <taxon>Actinomycetes</taxon>
        <taxon>Kitasatosporales</taxon>
        <taxon>Streptomycetaceae</taxon>
        <taxon>Streptomyces</taxon>
    </lineage>
</organism>
<dbReference type="InterPro" id="IPR036396">
    <property type="entry name" value="Cyt_P450_sf"/>
</dbReference>
<dbReference type="PRINTS" id="PR00359">
    <property type="entry name" value="BP450"/>
</dbReference>